<comment type="catalytic activity">
    <reaction evidence="12">
        <text>Preferential cleavage: (Ac)2-L-Lys-D-Ala-|-D-Ala. Also transpeptidation of peptidyl-alanyl moieties that are N-acyl substituents of D-alanine.</text>
        <dbReference type="EC" id="3.4.16.4"/>
    </reaction>
</comment>
<reference evidence="17 18" key="1">
    <citation type="submission" date="2017-09" db="EMBL/GenBank/DDBJ databases">
        <title>Bacterial strain isolated from the female urinary microbiota.</title>
        <authorList>
            <person name="Thomas-White K."/>
            <person name="Kumar N."/>
            <person name="Forster S."/>
            <person name="Putonti C."/>
            <person name="Lawley T."/>
            <person name="Wolfe A.J."/>
        </authorList>
    </citation>
    <scope>NUCLEOTIDE SEQUENCE [LARGE SCALE GENOMIC DNA]</scope>
    <source>
        <strain evidence="17 18">UMB0908</strain>
    </source>
</reference>
<dbReference type="FunFam" id="1.10.3810.10:FF:000001">
    <property type="entry name" value="Penicillin-binding protein 1A"/>
    <property type="match status" value="1"/>
</dbReference>
<dbReference type="Gene3D" id="3.40.710.10">
    <property type="entry name" value="DD-peptidase/beta-lactamase superfamily"/>
    <property type="match status" value="1"/>
</dbReference>
<dbReference type="InterPro" id="IPR036950">
    <property type="entry name" value="PBP_transglycosylase"/>
</dbReference>
<dbReference type="GO" id="GO:0008360">
    <property type="term" value="P:regulation of cell shape"/>
    <property type="evidence" value="ECO:0007669"/>
    <property type="project" value="UniProtKB-KW"/>
</dbReference>
<evidence type="ECO:0000256" key="5">
    <source>
        <dbReference type="ARBA" id="ARBA00022676"/>
    </source>
</evidence>
<evidence type="ECO:0000256" key="14">
    <source>
        <dbReference type="SAM" id="MobiDB-lite"/>
    </source>
</evidence>
<evidence type="ECO:0000256" key="3">
    <source>
        <dbReference type="ARBA" id="ARBA00022645"/>
    </source>
</evidence>
<dbReference type="InterPro" id="IPR001264">
    <property type="entry name" value="Glyco_trans_51"/>
</dbReference>
<evidence type="ECO:0000256" key="13">
    <source>
        <dbReference type="ARBA" id="ARBA00049902"/>
    </source>
</evidence>
<evidence type="ECO:0000256" key="7">
    <source>
        <dbReference type="ARBA" id="ARBA00022801"/>
    </source>
</evidence>
<dbReference type="Pfam" id="PF00905">
    <property type="entry name" value="Transpeptidase"/>
    <property type="match status" value="1"/>
</dbReference>
<dbReference type="SUPFAM" id="SSF56601">
    <property type="entry name" value="beta-lactamase/transpeptidase-like"/>
    <property type="match status" value="1"/>
</dbReference>
<keyword evidence="8" id="KW-0133">Cell shape</keyword>
<dbReference type="InterPro" id="IPR001460">
    <property type="entry name" value="PCN-bd_Tpept"/>
</dbReference>
<evidence type="ECO:0000313" key="17">
    <source>
        <dbReference type="EMBL" id="PMC61862.1"/>
    </source>
</evidence>
<keyword evidence="3" id="KW-0121">Carboxypeptidase</keyword>
<evidence type="ECO:0000256" key="11">
    <source>
        <dbReference type="ARBA" id="ARBA00023316"/>
    </source>
</evidence>
<dbReference type="GO" id="GO:0008955">
    <property type="term" value="F:peptidoglycan glycosyltransferase activity"/>
    <property type="evidence" value="ECO:0007669"/>
    <property type="project" value="UniProtKB-EC"/>
</dbReference>
<evidence type="ECO:0000313" key="18">
    <source>
        <dbReference type="Proteomes" id="UP000235363"/>
    </source>
</evidence>
<dbReference type="Gene3D" id="1.10.3810.10">
    <property type="entry name" value="Biosynthetic peptidoglycan transglycosylase-like"/>
    <property type="match status" value="1"/>
</dbReference>
<gene>
    <name evidence="17" type="ORF">CJ204_08510</name>
</gene>
<dbReference type="GO" id="GO:0030288">
    <property type="term" value="C:outer membrane-bounded periplasmic space"/>
    <property type="evidence" value="ECO:0007669"/>
    <property type="project" value="TreeGrafter"/>
</dbReference>
<evidence type="ECO:0000256" key="9">
    <source>
        <dbReference type="ARBA" id="ARBA00022984"/>
    </source>
</evidence>
<comment type="caution">
    <text evidence="17">The sequence shown here is derived from an EMBL/GenBank/DDBJ whole genome shotgun (WGS) entry which is preliminary data.</text>
</comment>
<dbReference type="SMART" id="SM00740">
    <property type="entry name" value="PASTA"/>
    <property type="match status" value="1"/>
</dbReference>
<keyword evidence="5" id="KW-0328">Glycosyltransferase</keyword>
<feature type="compositionally biased region" description="Pro residues" evidence="14">
    <location>
        <begin position="771"/>
        <end position="785"/>
    </location>
</feature>
<dbReference type="InterPro" id="IPR012338">
    <property type="entry name" value="Beta-lactam/transpept-like"/>
</dbReference>
<evidence type="ECO:0000256" key="15">
    <source>
        <dbReference type="SAM" id="Phobius"/>
    </source>
</evidence>
<dbReference type="CDD" id="cd06577">
    <property type="entry name" value="PASTA_pknB"/>
    <property type="match status" value="1"/>
</dbReference>
<dbReference type="PANTHER" id="PTHR32282:SF33">
    <property type="entry name" value="PEPTIDOGLYCAN GLYCOSYLTRANSFERASE"/>
    <property type="match status" value="1"/>
</dbReference>
<dbReference type="InterPro" id="IPR050396">
    <property type="entry name" value="Glycosyltr_51/Transpeptidase"/>
</dbReference>
<keyword evidence="4" id="KW-0645">Protease</keyword>
<keyword evidence="15" id="KW-0812">Transmembrane</keyword>
<keyword evidence="11" id="KW-0961">Cell wall biogenesis/degradation</keyword>
<dbReference type="GO" id="GO:0071555">
    <property type="term" value="P:cell wall organization"/>
    <property type="evidence" value="ECO:0007669"/>
    <property type="project" value="UniProtKB-KW"/>
</dbReference>
<keyword evidence="15" id="KW-0472">Membrane</keyword>
<dbReference type="GO" id="GO:0009252">
    <property type="term" value="P:peptidoglycan biosynthetic process"/>
    <property type="evidence" value="ECO:0007669"/>
    <property type="project" value="UniProtKB-KW"/>
</dbReference>
<protein>
    <submittedName>
        <fullName evidence="17">Penicillin-binding protein</fullName>
    </submittedName>
</protein>
<proteinExistence type="inferred from homology"/>
<evidence type="ECO:0000256" key="4">
    <source>
        <dbReference type="ARBA" id="ARBA00022670"/>
    </source>
</evidence>
<dbReference type="GO" id="GO:0006508">
    <property type="term" value="P:proteolysis"/>
    <property type="evidence" value="ECO:0007669"/>
    <property type="project" value="UniProtKB-KW"/>
</dbReference>
<comment type="similarity">
    <text evidence="2">In the N-terminal section; belongs to the glycosyltransferase 51 family.</text>
</comment>
<keyword evidence="15" id="KW-1133">Transmembrane helix</keyword>
<dbReference type="GO" id="GO:0009002">
    <property type="term" value="F:serine-type D-Ala-D-Ala carboxypeptidase activity"/>
    <property type="evidence" value="ECO:0007669"/>
    <property type="project" value="UniProtKB-EC"/>
</dbReference>
<accession>A0A2N6SXR2</accession>
<comment type="catalytic activity">
    <reaction evidence="13">
        <text>[GlcNAc-(1-&gt;4)-Mur2Ac(oyl-L-Ala-gamma-D-Glu-L-Lys-D-Ala-D-Ala)](n)-di-trans,octa-cis-undecaprenyl diphosphate + beta-D-GlcNAc-(1-&gt;4)-Mur2Ac(oyl-L-Ala-gamma-D-Glu-L-Lys-D-Ala-D-Ala)-di-trans,octa-cis-undecaprenyl diphosphate = [GlcNAc-(1-&gt;4)-Mur2Ac(oyl-L-Ala-gamma-D-Glu-L-Lys-D-Ala-D-Ala)](n+1)-di-trans,octa-cis-undecaprenyl diphosphate + di-trans,octa-cis-undecaprenyl diphosphate + H(+)</text>
        <dbReference type="Rhea" id="RHEA:23708"/>
        <dbReference type="Rhea" id="RHEA-COMP:9602"/>
        <dbReference type="Rhea" id="RHEA-COMP:9603"/>
        <dbReference type="ChEBI" id="CHEBI:15378"/>
        <dbReference type="ChEBI" id="CHEBI:58405"/>
        <dbReference type="ChEBI" id="CHEBI:60033"/>
        <dbReference type="ChEBI" id="CHEBI:78435"/>
        <dbReference type="EC" id="2.4.99.28"/>
    </reaction>
</comment>
<keyword evidence="7" id="KW-0378">Hydrolase</keyword>
<dbReference type="Proteomes" id="UP000235363">
    <property type="component" value="Unassembled WGS sequence"/>
</dbReference>
<feature type="region of interest" description="Disordered" evidence="14">
    <location>
        <begin position="760"/>
        <end position="809"/>
    </location>
</feature>
<dbReference type="PANTHER" id="PTHR32282">
    <property type="entry name" value="BINDING PROTEIN TRANSPEPTIDASE, PUTATIVE-RELATED"/>
    <property type="match status" value="1"/>
</dbReference>
<dbReference type="Gene3D" id="3.30.10.20">
    <property type="match status" value="1"/>
</dbReference>
<dbReference type="AlphaFoldDB" id="A0A2N6SXR2"/>
<keyword evidence="9" id="KW-0573">Peptidoglycan synthesis</keyword>
<dbReference type="GO" id="GO:0008658">
    <property type="term" value="F:penicillin binding"/>
    <property type="evidence" value="ECO:0007669"/>
    <property type="project" value="InterPro"/>
</dbReference>
<evidence type="ECO:0000256" key="2">
    <source>
        <dbReference type="ARBA" id="ARBA00007739"/>
    </source>
</evidence>
<dbReference type="EMBL" id="PNHF01000019">
    <property type="protein sequence ID" value="PMC61862.1"/>
    <property type="molecule type" value="Genomic_DNA"/>
</dbReference>
<evidence type="ECO:0000259" key="16">
    <source>
        <dbReference type="PROSITE" id="PS51178"/>
    </source>
</evidence>
<dbReference type="PROSITE" id="PS51178">
    <property type="entry name" value="PASTA"/>
    <property type="match status" value="1"/>
</dbReference>
<evidence type="ECO:0000256" key="12">
    <source>
        <dbReference type="ARBA" id="ARBA00034000"/>
    </source>
</evidence>
<keyword evidence="10" id="KW-0511">Multifunctional enzyme</keyword>
<comment type="similarity">
    <text evidence="1">In the C-terminal section; belongs to the transpeptidase family.</text>
</comment>
<feature type="transmembrane region" description="Helical" evidence="15">
    <location>
        <begin position="26"/>
        <end position="51"/>
    </location>
</feature>
<sequence>MARKFPWQAPATRVDRVNVGRNLMKLAVAVMLAGLIVAAAIFPIAGGGGYLTARTADDLAMSSRSVIGGEAPEITTITDANGDPMAWLYDQRRTSVEEWEISRDMKNAIVSIEDRRFWDHSGVDWQGTLRAALANLTSGSVQQGASTIEQQLIKNHTLLVEAETEAERRAATATDYGRKLREIRIAQDLEDEMTKEEVLTGYLNIVPFGNGAFGIENAARTYFDVSAKDLNIPQSALLAGLVQQTSGLNPYTNPDGAMARRNDVLRAMADTGAITQAQANDAIATDLGVLPEPGRLPQGCIAAGDRGFFCDYVIDYLATHGLDRTKLSRGGYTVKTSLDPVVQDNTQRGLREQASPTAGGVAEVMSIVEPGADSRRVLAMASSRVYGLDAEAMQTVQPQPFTPVGNGAGSIFKIFAATAAVEKGMGIDTSLPVPRRYEASGLGDGGAAGCPPGLYCVENTGTFPASMTLREALAKSPNTPFVAMSEQVGVDGVMDMAVRLGMRSYTEPGSFDGESSVAQYVSDNILGSFVLGPTPVDGLELSNVGATLASDGRWCEPNPIEEIIDRDGNPVQIDRPDCEQAVDAGVAHAMAQALSADTVDGTAEDAARAYGWDGPVAAKTGTTESNQSAAFLGFTAGLAAAVYAYNDSPTVTELCTSPLRQCGSGDLYGGREPARTWFSAVSPIIEDHGGKTLPEMAPEYGAGTAKASLPPVEGMQEADARKTLEDAGYKVDSVTASQTGRPRGTVTGVRVPGLLLEGGTVTLEVSDGSRRPPPPRTTQAPPRPAPGGGAPSLPDSINIPGFGRIPLPR</sequence>
<dbReference type="SUPFAM" id="SSF53955">
    <property type="entry name" value="Lysozyme-like"/>
    <property type="match status" value="1"/>
</dbReference>
<name>A0A2N6SXR2_9CORY</name>
<dbReference type="InterPro" id="IPR005543">
    <property type="entry name" value="PASTA_dom"/>
</dbReference>
<evidence type="ECO:0000256" key="8">
    <source>
        <dbReference type="ARBA" id="ARBA00022960"/>
    </source>
</evidence>
<dbReference type="Pfam" id="PF00912">
    <property type="entry name" value="Transgly"/>
    <property type="match status" value="1"/>
</dbReference>
<evidence type="ECO:0000256" key="1">
    <source>
        <dbReference type="ARBA" id="ARBA00007090"/>
    </source>
</evidence>
<dbReference type="InterPro" id="IPR023346">
    <property type="entry name" value="Lysozyme-like_dom_sf"/>
</dbReference>
<organism evidence="17 18">
    <name type="scientific">Corynebacterium xerosis</name>
    <dbReference type="NCBI Taxonomy" id="1725"/>
    <lineage>
        <taxon>Bacteria</taxon>
        <taxon>Bacillati</taxon>
        <taxon>Actinomycetota</taxon>
        <taxon>Actinomycetes</taxon>
        <taxon>Mycobacteriales</taxon>
        <taxon>Corynebacteriaceae</taxon>
        <taxon>Corynebacterium</taxon>
    </lineage>
</organism>
<feature type="domain" description="PASTA" evidence="16">
    <location>
        <begin position="703"/>
        <end position="767"/>
    </location>
</feature>
<evidence type="ECO:0000256" key="6">
    <source>
        <dbReference type="ARBA" id="ARBA00022679"/>
    </source>
</evidence>
<dbReference type="Pfam" id="PF03793">
    <property type="entry name" value="PASTA"/>
    <property type="match status" value="1"/>
</dbReference>
<keyword evidence="6" id="KW-0808">Transferase</keyword>
<evidence type="ECO:0000256" key="10">
    <source>
        <dbReference type="ARBA" id="ARBA00023268"/>
    </source>
</evidence>